<protein>
    <recommendedName>
        <fullName evidence="4">F-box domain-containing protein</fullName>
    </recommendedName>
</protein>
<name>A0ABY8UQ67_TETOB</name>
<evidence type="ECO:0008006" key="4">
    <source>
        <dbReference type="Google" id="ProtNLM"/>
    </source>
</evidence>
<evidence type="ECO:0000313" key="3">
    <source>
        <dbReference type="Proteomes" id="UP001244341"/>
    </source>
</evidence>
<dbReference type="Proteomes" id="UP001244341">
    <property type="component" value="Chromosome 16b"/>
</dbReference>
<dbReference type="InterPro" id="IPR032675">
    <property type="entry name" value="LRR_dom_sf"/>
</dbReference>
<organism evidence="2 3">
    <name type="scientific">Tetradesmus obliquus</name>
    <name type="common">Green alga</name>
    <name type="synonym">Acutodesmus obliquus</name>
    <dbReference type="NCBI Taxonomy" id="3088"/>
    <lineage>
        <taxon>Eukaryota</taxon>
        <taxon>Viridiplantae</taxon>
        <taxon>Chlorophyta</taxon>
        <taxon>core chlorophytes</taxon>
        <taxon>Chlorophyceae</taxon>
        <taxon>CS clade</taxon>
        <taxon>Sphaeropleales</taxon>
        <taxon>Scenedesmaceae</taxon>
        <taxon>Tetradesmus</taxon>
    </lineage>
</organism>
<dbReference type="EMBL" id="CP126223">
    <property type="protein sequence ID" value="WIA23270.1"/>
    <property type="molecule type" value="Genomic_DNA"/>
</dbReference>
<evidence type="ECO:0000256" key="1">
    <source>
        <dbReference type="ARBA" id="ARBA00004430"/>
    </source>
</evidence>
<gene>
    <name evidence="2" type="ORF">OEZ85_000040</name>
</gene>
<dbReference type="PANTHER" id="PTHR13318">
    <property type="entry name" value="PARTNER OF PAIRED, ISOFORM B-RELATED"/>
    <property type="match status" value="1"/>
</dbReference>
<accession>A0ABY8UQ67</accession>
<reference evidence="2 3" key="1">
    <citation type="submission" date="2023-05" db="EMBL/GenBank/DDBJ databases">
        <title>A 100% complete, gapless, phased diploid assembly of the Scenedesmus obliquus UTEX 3031 genome.</title>
        <authorList>
            <person name="Biondi T.C."/>
            <person name="Hanschen E.R."/>
            <person name="Kwon T."/>
            <person name="Eng W."/>
            <person name="Kruse C.P.S."/>
            <person name="Koehler S.I."/>
            <person name="Kunde Y."/>
            <person name="Gleasner C.D."/>
            <person name="You Mak K.T."/>
            <person name="Polle J."/>
            <person name="Hovde B.T."/>
            <person name="Starkenburg S.R."/>
        </authorList>
    </citation>
    <scope>NUCLEOTIDE SEQUENCE [LARGE SCALE GENOMIC DNA]</scope>
    <source>
        <strain evidence="2 3">DOE0152z</strain>
    </source>
</reference>
<evidence type="ECO:0000313" key="2">
    <source>
        <dbReference type="EMBL" id="WIA23270.1"/>
    </source>
</evidence>
<proteinExistence type="predicted"/>
<dbReference type="PANTHER" id="PTHR13318:SF190">
    <property type="entry name" value="PARTNER OF PAIRED, ISOFORM B"/>
    <property type="match status" value="1"/>
</dbReference>
<dbReference type="Gene3D" id="3.80.10.10">
    <property type="entry name" value="Ribonuclease Inhibitor"/>
    <property type="match status" value="2"/>
</dbReference>
<keyword evidence="3" id="KW-1185">Reference proteome</keyword>
<dbReference type="SUPFAM" id="SSF52047">
    <property type="entry name" value="RNI-like"/>
    <property type="match status" value="1"/>
</dbReference>
<sequence length="637" mass="66469">MHSVLTVLGAEVGKHLGDVQNALPLRSVCKEWRDTATLSSTEADIDLSPGIFEDGASGNAKKQLFYRRCPRLRKLTYHVSPAVSLAKFEAALREASRRLTSLEELVLCFNNPAQQFETRQLAVLANLPTLKALTLQANFHPEACNFGVLGSLSSLSSLTVLPSEASTGLTDSHVASLGLLHGLASLEFPGHARAFTGSTLGALAALPRLSKLLITSNKPHSVDYTLELPALAGLRALTRRSSSAATPLRLELGVPDAAFGAALLRAVAGPGLGSVCIAVREAADSAAIAGLALAPGGKEKLAGLDLEFRAAPTPEDVAVLAGCGRLTRLHLSCKCPRAPAARVELAPWLALRQLQHLHLHINPAWRAPLQPATVAAMAEAWPTLSHLHLRLSPGDNATHALNQLGSFTCLKSLSLTWLGQAAPAAAAGAGGLTRRRSGSLEVPVLAVQHLPRSLEELSLTSISTVRLAVPSAAQRSTPALPQLRSFVLDGCFGLTDWLLQALVAAAPRLAALTLVLTGRQGLSSAGLAAVAAALPGLASLLLSDYREAPLCLSQASLAGLSGVVGLAQLRHLKLSTPDVVHAELLPSVFAGFSKLRRLDLVGCQDQAAAALGLVLPLCCIKHSPEWAADLVAAEAAA</sequence>
<comment type="subcellular location">
    <subcellularLocation>
        <location evidence="1">Cytoplasm</location>
        <location evidence="1">Cytoskeleton</location>
        <location evidence="1">Cilium axoneme</location>
    </subcellularLocation>
</comment>